<dbReference type="InterPro" id="IPR018060">
    <property type="entry name" value="HTH_AraC"/>
</dbReference>
<name>A0AB39KNT3_9CAUL</name>
<dbReference type="AlphaFoldDB" id="A0AB39KNT3"/>
<dbReference type="InterPro" id="IPR009057">
    <property type="entry name" value="Homeodomain-like_sf"/>
</dbReference>
<dbReference type="RefSeq" id="WP_369057972.1">
    <property type="nucleotide sequence ID" value="NZ_CP158375.1"/>
</dbReference>
<dbReference type="Pfam" id="PF12833">
    <property type="entry name" value="HTH_18"/>
    <property type="match status" value="1"/>
</dbReference>
<organism evidence="5">
    <name type="scientific">Caulobacter sp. 73W</name>
    <dbReference type="NCBI Taxonomy" id="3161137"/>
    <lineage>
        <taxon>Bacteria</taxon>
        <taxon>Pseudomonadati</taxon>
        <taxon>Pseudomonadota</taxon>
        <taxon>Alphaproteobacteria</taxon>
        <taxon>Caulobacterales</taxon>
        <taxon>Caulobacteraceae</taxon>
        <taxon>Caulobacter</taxon>
    </lineage>
</organism>
<dbReference type="InterPro" id="IPR050204">
    <property type="entry name" value="AraC_XylS_family_regulators"/>
</dbReference>
<evidence type="ECO:0000256" key="2">
    <source>
        <dbReference type="ARBA" id="ARBA00023125"/>
    </source>
</evidence>
<dbReference type="PANTHER" id="PTHR46796:SF2">
    <property type="entry name" value="TRANSCRIPTIONAL REGULATORY PROTEIN"/>
    <property type="match status" value="1"/>
</dbReference>
<sequence>MTVFAALFSSDLFQISDFSTREAGARAPGLVAQSDFGLVRRGAYVCQMRGRAHVADPACGLIYYEGDEHHLTSAGPEGFDCTVFEPAAQVMDEAVIAGALTTPLSGDTQLAHARLYRAARQGGDRLAVEEAGMELLHGIARDRQGLAGITPSARDERRVAAARVLIAADLSATLGLSDVASEAACSPFHLARLFRAVTGRSLRDYRLRLRLAAALHRLDEGERDLTATALDLGFSSHSHMTAAFRRCFGAPPAALRQALTH</sequence>
<dbReference type="Gene3D" id="1.10.10.60">
    <property type="entry name" value="Homeodomain-like"/>
    <property type="match status" value="1"/>
</dbReference>
<dbReference type="GO" id="GO:0043565">
    <property type="term" value="F:sequence-specific DNA binding"/>
    <property type="evidence" value="ECO:0007669"/>
    <property type="project" value="InterPro"/>
</dbReference>
<evidence type="ECO:0000259" key="4">
    <source>
        <dbReference type="PROSITE" id="PS01124"/>
    </source>
</evidence>
<dbReference type="SMART" id="SM00342">
    <property type="entry name" value="HTH_ARAC"/>
    <property type="match status" value="1"/>
</dbReference>
<dbReference type="PANTHER" id="PTHR46796">
    <property type="entry name" value="HTH-TYPE TRANSCRIPTIONAL ACTIVATOR RHAS-RELATED"/>
    <property type="match status" value="1"/>
</dbReference>
<dbReference type="SUPFAM" id="SSF46689">
    <property type="entry name" value="Homeodomain-like"/>
    <property type="match status" value="2"/>
</dbReference>
<keyword evidence="1" id="KW-0805">Transcription regulation</keyword>
<dbReference type="PROSITE" id="PS01124">
    <property type="entry name" value="HTH_ARAC_FAMILY_2"/>
    <property type="match status" value="1"/>
</dbReference>
<dbReference type="EMBL" id="CP158375">
    <property type="protein sequence ID" value="XDO95119.1"/>
    <property type="molecule type" value="Genomic_DNA"/>
</dbReference>
<gene>
    <name evidence="5" type="ORF">ABOZ73_09775</name>
</gene>
<evidence type="ECO:0000256" key="1">
    <source>
        <dbReference type="ARBA" id="ARBA00023015"/>
    </source>
</evidence>
<dbReference type="GO" id="GO:0003700">
    <property type="term" value="F:DNA-binding transcription factor activity"/>
    <property type="evidence" value="ECO:0007669"/>
    <property type="project" value="InterPro"/>
</dbReference>
<proteinExistence type="predicted"/>
<evidence type="ECO:0000256" key="3">
    <source>
        <dbReference type="ARBA" id="ARBA00023163"/>
    </source>
</evidence>
<keyword evidence="3" id="KW-0804">Transcription</keyword>
<feature type="domain" description="HTH araC/xylS-type" evidence="4">
    <location>
        <begin position="160"/>
        <end position="258"/>
    </location>
</feature>
<evidence type="ECO:0000313" key="5">
    <source>
        <dbReference type="EMBL" id="XDO95119.1"/>
    </source>
</evidence>
<reference evidence="5" key="1">
    <citation type="submission" date="2024-06" db="EMBL/GenBank/DDBJ databases">
        <title>Caulobacter inopinatus, sp. nov.</title>
        <authorList>
            <person name="Donachie S.P."/>
        </authorList>
    </citation>
    <scope>NUCLEOTIDE SEQUENCE</scope>
    <source>
        <strain evidence="5">73W</strain>
    </source>
</reference>
<accession>A0AB39KNT3</accession>
<keyword evidence="2" id="KW-0238">DNA-binding</keyword>
<protein>
    <submittedName>
        <fullName evidence="5">AraC family transcriptional regulator</fullName>
    </submittedName>
</protein>